<dbReference type="InterPro" id="IPR036068">
    <property type="entry name" value="Nicotinate_pribotase-like_C"/>
</dbReference>
<dbReference type="PIRSF" id="PIRSF000484">
    <property type="entry name" value="NAPRT"/>
    <property type="match status" value="1"/>
</dbReference>
<evidence type="ECO:0000256" key="4">
    <source>
        <dbReference type="ARBA" id="ARBA00022553"/>
    </source>
</evidence>
<dbReference type="EC" id="6.3.4.21" evidence="3 9"/>
<evidence type="ECO:0000256" key="8">
    <source>
        <dbReference type="ARBA" id="ARBA00048668"/>
    </source>
</evidence>
<comment type="caution">
    <text evidence="12">The sequence shown here is derived from an EMBL/GenBank/DDBJ whole genome shotgun (WGS) entry which is preliminary data.</text>
</comment>
<evidence type="ECO:0000259" key="10">
    <source>
        <dbReference type="Pfam" id="PF04095"/>
    </source>
</evidence>
<evidence type="ECO:0000256" key="3">
    <source>
        <dbReference type="ARBA" id="ARBA00013236"/>
    </source>
</evidence>
<accession>A0A366KDK0</accession>
<dbReference type="Gene3D" id="3.20.20.70">
    <property type="entry name" value="Aldolase class I"/>
    <property type="match status" value="1"/>
</dbReference>
<comment type="similarity">
    <text evidence="2 9">Belongs to the NAPRTase family.</text>
</comment>
<organism evidence="12 13">
    <name type="scientific">Bifidobacterium xylocopae</name>
    <dbReference type="NCBI Taxonomy" id="2493119"/>
    <lineage>
        <taxon>Bacteria</taxon>
        <taxon>Bacillati</taxon>
        <taxon>Actinomycetota</taxon>
        <taxon>Actinomycetes</taxon>
        <taxon>Bifidobacteriales</taxon>
        <taxon>Bifidobacteriaceae</taxon>
        <taxon>Bifidobacterium</taxon>
    </lineage>
</organism>
<proteinExistence type="inferred from homology"/>
<dbReference type="AlphaFoldDB" id="A0A366KDK0"/>
<dbReference type="InterPro" id="IPR006405">
    <property type="entry name" value="Nic_PRibTrfase_pncB"/>
</dbReference>
<evidence type="ECO:0000256" key="1">
    <source>
        <dbReference type="ARBA" id="ARBA00004952"/>
    </source>
</evidence>
<comment type="pathway">
    <text evidence="1 9">Cofactor biosynthesis; NAD(+) biosynthesis; nicotinate D-ribonucleotide from nicotinate: step 1/1.</text>
</comment>
<dbReference type="CDD" id="cd01570">
    <property type="entry name" value="NAPRTase_A"/>
    <property type="match status" value="1"/>
</dbReference>
<dbReference type="GO" id="GO:0034355">
    <property type="term" value="P:NAD+ biosynthetic process via the salvage pathway"/>
    <property type="evidence" value="ECO:0007669"/>
    <property type="project" value="TreeGrafter"/>
</dbReference>
<dbReference type="UniPathway" id="UPA00253">
    <property type="reaction ID" value="UER00457"/>
</dbReference>
<dbReference type="InterPro" id="IPR040727">
    <property type="entry name" value="NAPRTase_N"/>
</dbReference>
<dbReference type="Gene3D" id="3.20.140.10">
    <property type="entry name" value="nicotinate phosphoribosyltransferase"/>
    <property type="match status" value="1"/>
</dbReference>
<dbReference type="RefSeq" id="WP_113853614.1">
    <property type="nucleotide sequence ID" value="NZ_PDCH01000008.1"/>
</dbReference>
<dbReference type="NCBIfam" id="NF006698">
    <property type="entry name" value="PRK09243.1-5"/>
    <property type="match status" value="1"/>
</dbReference>
<evidence type="ECO:0000256" key="6">
    <source>
        <dbReference type="ARBA" id="ARBA00022642"/>
    </source>
</evidence>
<feature type="domain" description="Nicotinate/nicotinamide phosphoribosyltransferase" evidence="10">
    <location>
        <begin position="156"/>
        <end position="325"/>
    </location>
</feature>
<dbReference type="Pfam" id="PF17767">
    <property type="entry name" value="NAPRTase_N"/>
    <property type="match status" value="1"/>
</dbReference>
<evidence type="ECO:0000256" key="7">
    <source>
        <dbReference type="ARBA" id="ARBA00022679"/>
    </source>
</evidence>
<dbReference type="SUPFAM" id="SSF51690">
    <property type="entry name" value="Nicotinate/Quinolinate PRTase C-terminal domain-like"/>
    <property type="match status" value="1"/>
</dbReference>
<dbReference type="Pfam" id="PF04095">
    <property type="entry name" value="NAPRTase"/>
    <property type="match status" value="1"/>
</dbReference>
<gene>
    <name evidence="12" type="ORF">CRD59_05020</name>
</gene>
<dbReference type="InterPro" id="IPR013785">
    <property type="entry name" value="Aldolase_TIM"/>
</dbReference>
<dbReference type="EMBL" id="PDCH01000008">
    <property type="protein sequence ID" value="RBP99258.1"/>
    <property type="molecule type" value="Genomic_DNA"/>
</dbReference>
<dbReference type="GO" id="GO:0016757">
    <property type="term" value="F:glycosyltransferase activity"/>
    <property type="evidence" value="ECO:0007669"/>
    <property type="project" value="UniProtKB-KW"/>
</dbReference>
<dbReference type="GO" id="GO:0004516">
    <property type="term" value="F:nicotinate phosphoribosyltransferase activity"/>
    <property type="evidence" value="ECO:0007669"/>
    <property type="project" value="UniProtKB-UniRule"/>
</dbReference>
<dbReference type="SUPFAM" id="SSF54675">
    <property type="entry name" value="Nicotinate/Quinolinate PRTase N-terminal domain-like"/>
    <property type="match status" value="1"/>
</dbReference>
<comment type="function">
    <text evidence="9">Catalyzes the first step in the biosynthesis of NAD from nicotinic acid, the ATP-dependent synthesis of beta-nicotinate D-ribonucleotide from nicotinate and 5-phospho-D-ribose 1-phosphate.</text>
</comment>
<evidence type="ECO:0000256" key="2">
    <source>
        <dbReference type="ARBA" id="ARBA00010897"/>
    </source>
</evidence>
<keyword evidence="6 9" id="KW-0662">Pyridine nucleotide biosynthesis</keyword>
<dbReference type="Proteomes" id="UP000252345">
    <property type="component" value="Unassembled WGS sequence"/>
</dbReference>
<comment type="PTM">
    <text evidence="9">Transiently phosphorylated on a His residue during the reaction cycle. Phosphorylation strongly increases the affinity for substrates and increases the rate of nicotinate D-ribonucleotide production. Dephosphorylation regenerates the low-affinity form of the enzyme, leading to product release.</text>
</comment>
<dbReference type="InterPro" id="IPR041525">
    <property type="entry name" value="N/Namide_PRibTrfase"/>
</dbReference>
<dbReference type="OrthoDB" id="9770610at2"/>
<dbReference type="NCBIfam" id="TIGR01513">
    <property type="entry name" value="NAPRTase_put"/>
    <property type="match status" value="1"/>
</dbReference>
<dbReference type="InterPro" id="IPR007229">
    <property type="entry name" value="Nic_PRibTrfase-Fam"/>
</dbReference>
<evidence type="ECO:0000259" key="11">
    <source>
        <dbReference type="Pfam" id="PF17767"/>
    </source>
</evidence>
<dbReference type="NCBIfam" id="NF009131">
    <property type="entry name" value="PRK12484.1"/>
    <property type="match status" value="1"/>
</dbReference>
<keyword evidence="5 9" id="KW-0436">Ligase</keyword>
<evidence type="ECO:0000256" key="9">
    <source>
        <dbReference type="RuleBase" id="RU365100"/>
    </source>
</evidence>
<sequence length="444" mass="47269">MNPTTDASTSLLTDMYEYTMLDAALQDGTADRRCVFEVYTRHLPDGRRYGVTAGAGRLMEAIGAFRPSEDDLRFLADRHIVSARTLRWLEGYRFSGSISGYREGEPFFPDSPVLQVEGTFAECTLLETLVLSVLNYDSAVASAASRMVSAAGGRPCMDMGARRTNEWAAVSAARSAVIGGFQGTSNLQAAKLYDLPAIGTAAHCFTLLHDSERDAFVSQIQAFGKGTTLLTDTYSVEEAVRTAVEVAGPDLGGVRLDSGDLASLAQQVRTQLDTLGATKATITVTNDLDEYAIAALSRAPVDSYGVGTQLVTGSGAPTCAMVYKLVEREGADGSMVPVAKRSAGKASVPGRKLAFRSYADGRATAEHVVAGGERALAGFHTPDGWRGLLVPYISEGQVNPEFVGHDALLRARDRRTQALAELPIAAMSLMKGEPVLPTLTQVIA</sequence>
<evidence type="ECO:0000256" key="5">
    <source>
        <dbReference type="ARBA" id="ARBA00022598"/>
    </source>
</evidence>
<keyword evidence="13" id="KW-1185">Reference proteome</keyword>
<protein>
    <recommendedName>
        <fullName evidence="3 9">Nicotinate phosphoribosyltransferase</fullName>
        <ecNumber evidence="3 9">6.3.4.21</ecNumber>
    </recommendedName>
</protein>
<keyword evidence="12" id="KW-0328">Glycosyltransferase</keyword>
<dbReference type="GO" id="GO:0005829">
    <property type="term" value="C:cytosol"/>
    <property type="evidence" value="ECO:0007669"/>
    <property type="project" value="TreeGrafter"/>
</dbReference>
<comment type="catalytic activity">
    <reaction evidence="8 9">
        <text>5-phospho-alpha-D-ribose 1-diphosphate + nicotinate + ATP + H2O = nicotinate beta-D-ribonucleotide + ADP + phosphate + diphosphate</text>
        <dbReference type="Rhea" id="RHEA:36163"/>
        <dbReference type="ChEBI" id="CHEBI:15377"/>
        <dbReference type="ChEBI" id="CHEBI:30616"/>
        <dbReference type="ChEBI" id="CHEBI:32544"/>
        <dbReference type="ChEBI" id="CHEBI:33019"/>
        <dbReference type="ChEBI" id="CHEBI:43474"/>
        <dbReference type="ChEBI" id="CHEBI:57502"/>
        <dbReference type="ChEBI" id="CHEBI:58017"/>
        <dbReference type="ChEBI" id="CHEBI:456216"/>
        <dbReference type="EC" id="6.3.4.21"/>
    </reaction>
</comment>
<name>A0A366KDK0_9BIFI</name>
<dbReference type="PANTHER" id="PTHR11098:SF8">
    <property type="entry name" value="NICOTINATE PHOSPHORIBOSYLTRANSFERASE PNCB1"/>
    <property type="match status" value="1"/>
</dbReference>
<dbReference type="PANTHER" id="PTHR11098">
    <property type="entry name" value="NICOTINATE PHOSPHORIBOSYLTRANSFERASE"/>
    <property type="match status" value="1"/>
</dbReference>
<keyword evidence="7 9" id="KW-0808">Transferase</keyword>
<reference evidence="12 13" key="1">
    <citation type="submission" date="2017-10" db="EMBL/GenBank/DDBJ databases">
        <title>Bifidobacterium xylocopum sp. nov. and Bifidobacterium aemilianum sp. nov., from the carpenter bee (Xylocopa violacea) digestive tract.</title>
        <authorList>
            <person name="Alberoni D."/>
            <person name="Baffoni L."/>
            <person name="Di Gioia D."/>
            <person name="Gaggia F."/>
            <person name="Biavati B."/>
        </authorList>
    </citation>
    <scope>NUCLEOTIDE SEQUENCE [LARGE SCALE GENOMIC DNA]</scope>
    <source>
        <strain evidence="12 13">XV2</strain>
    </source>
</reference>
<feature type="domain" description="Nicotinate phosphoribosyltransferase N-terminal" evidence="11">
    <location>
        <begin position="11"/>
        <end position="135"/>
    </location>
</feature>
<keyword evidence="4" id="KW-0597">Phosphoprotein</keyword>
<evidence type="ECO:0000313" key="12">
    <source>
        <dbReference type="EMBL" id="RBP99258.1"/>
    </source>
</evidence>
<evidence type="ECO:0000313" key="13">
    <source>
        <dbReference type="Proteomes" id="UP000252345"/>
    </source>
</evidence>